<gene>
    <name evidence="2" type="ORF">CACET_c01320</name>
</gene>
<evidence type="ECO:0000256" key="1">
    <source>
        <dbReference type="ARBA" id="ARBA00022737"/>
    </source>
</evidence>
<keyword evidence="3" id="KW-1185">Reference proteome</keyword>
<dbReference type="Pfam" id="PF00395">
    <property type="entry name" value="SLH"/>
    <property type="match status" value="2"/>
</dbReference>
<dbReference type="OrthoDB" id="2473368at2"/>
<dbReference type="EMBL" id="CP009687">
    <property type="protein sequence ID" value="AKL93650.1"/>
    <property type="molecule type" value="Genomic_DNA"/>
</dbReference>
<dbReference type="STRING" id="84022.CACET_c01320"/>
<reference evidence="2 3" key="1">
    <citation type="submission" date="2014-10" db="EMBL/GenBank/DDBJ databases">
        <title>Genome sequence of Clostridium aceticum DSM 1496.</title>
        <authorList>
            <person name="Poehlein A."/>
            <person name="Schiel-Bengelsdorf B."/>
            <person name="Gottschalk G."/>
            <person name="Duerre P."/>
            <person name="Daniel R."/>
        </authorList>
    </citation>
    <scope>NUCLEOTIDE SEQUENCE [LARGE SCALE GENOMIC DNA]</scope>
    <source>
        <strain evidence="2 3">DSM 1496</strain>
    </source>
</reference>
<dbReference type="Proteomes" id="UP000035704">
    <property type="component" value="Chromosome"/>
</dbReference>
<name>A0A0D8IB16_9CLOT</name>
<protein>
    <submittedName>
        <fullName evidence="2">S-layer domain containing protein</fullName>
    </submittedName>
</protein>
<sequence>MKSLRKLFIVVMILSTLIAATSTSFAAISFADVGANYWGRQHIEKMAGKSIVSGMDENGKRVFKPENPVSKVQALHMIFRTLRATNSLQSTANFTNKYQEVMASYNVPEWAYEAVAYSLEYEILTGGELAELMRGDQQYPATRQQVAVYLGKAIDTDPQGSAVSIITFIDRELIDATALPYVELLVGHNIISGDDKNHFNPRSTITRAQMAAICSKAYDVLEEEIVIEVPVPQPQPQPQPQPVQPVEEEKPKTTKLLGTIEYVVADTRTLLVRNEEENNVLYEIETYTEVFVDSVKRNINSLSKGQRVSLEFDQYNRLVKIEVNPQQNKVAGFIDNVLLGDLYDRIIVGGKTYRVYADAEILIKDKKATIRDLREDDSVTVHYDGERALKIVVENQNQSFTGILESGVSFTRYPYTIKVRIVGNAVRDLQIDEDTVVRRNNRRAYLDELSRGDIVNITTKDNLITRIEATSGITRTQEDEGIITSITISDPMKITILNDDDDEFIYEVDNATSIYINNLKSSISDLKLHYRVKLKLQNGVVTQIDAQKVEQGNAISGTITRINSSIDRVIVRTYDAATRKSEEVSVYIGRDTEIYIGGKVESSIRYLAVNDQVFIDGKYEDGILVATNVFVRNN</sequence>
<evidence type="ECO:0000313" key="2">
    <source>
        <dbReference type="EMBL" id="AKL93650.1"/>
    </source>
</evidence>
<proteinExistence type="predicted"/>
<keyword evidence="1" id="KW-0677">Repeat</keyword>
<accession>A0A0D8IB16</accession>
<dbReference type="KEGG" id="cace:CACET_c01320"/>
<dbReference type="PROSITE" id="PS51272">
    <property type="entry name" value="SLH"/>
    <property type="match status" value="2"/>
</dbReference>
<evidence type="ECO:0000313" key="3">
    <source>
        <dbReference type="Proteomes" id="UP000035704"/>
    </source>
</evidence>
<dbReference type="PATRIC" id="fig|84022.5.peg.3999"/>
<dbReference type="AlphaFoldDB" id="A0A0D8IB16"/>
<organism evidence="2 3">
    <name type="scientific">Clostridium aceticum</name>
    <dbReference type="NCBI Taxonomy" id="84022"/>
    <lineage>
        <taxon>Bacteria</taxon>
        <taxon>Bacillati</taxon>
        <taxon>Bacillota</taxon>
        <taxon>Clostridia</taxon>
        <taxon>Eubacteriales</taxon>
        <taxon>Clostridiaceae</taxon>
        <taxon>Clostridium</taxon>
    </lineage>
</organism>
<dbReference type="RefSeq" id="WP_044824639.1">
    <property type="nucleotide sequence ID" value="NZ_CP009687.1"/>
</dbReference>
<dbReference type="InterPro" id="IPR001119">
    <property type="entry name" value="SLH_dom"/>
</dbReference>